<keyword evidence="1" id="KW-0472">Membrane</keyword>
<comment type="caution">
    <text evidence="2">The sequence shown here is derived from an EMBL/GenBank/DDBJ whole genome shotgun (WGS) entry which is preliminary data.</text>
</comment>
<reference evidence="2 3" key="1">
    <citation type="submission" date="2022-05" db="EMBL/GenBank/DDBJ databases">
        <title>Novel Pseudomonas spp. Isolated from a Rainbow Trout Aquaculture Facility.</title>
        <authorList>
            <person name="Testerman T."/>
            <person name="Graf J."/>
        </authorList>
    </citation>
    <scope>NUCLEOTIDE SEQUENCE [LARGE SCALE GENOMIC DNA]</scope>
    <source>
        <strain evidence="2 3">ID681</strain>
    </source>
</reference>
<feature type="transmembrane region" description="Helical" evidence="1">
    <location>
        <begin position="73"/>
        <end position="90"/>
    </location>
</feature>
<gene>
    <name evidence="2" type="ORF">M5G11_19410</name>
</gene>
<feature type="transmembrane region" description="Helical" evidence="1">
    <location>
        <begin position="34"/>
        <end position="53"/>
    </location>
</feature>
<sequence length="92" mass="10675">MVVWVFSVIVIVGYLAIFWLKLRLSGEHLNTARLSLFLILNGFFVVPYLDIVYNDKFLFFGYHPEVVSEYPAVGWLSLLFAILHCFTFPGRN</sequence>
<evidence type="ECO:0000313" key="2">
    <source>
        <dbReference type="EMBL" id="MDD0992701.1"/>
    </source>
</evidence>
<dbReference type="Proteomes" id="UP001148203">
    <property type="component" value="Unassembled WGS sequence"/>
</dbReference>
<evidence type="ECO:0000313" key="3">
    <source>
        <dbReference type="Proteomes" id="UP001148203"/>
    </source>
</evidence>
<accession>A0ABT5NWY6</accession>
<dbReference type="EMBL" id="JAMDGY010000065">
    <property type="protein sequence ID" value="MDD0992701.1"/>
    <property type="molecule type" value="Genomic_DNA"/>
</dbReference>
<proteinExistence type="predicted"/>
<keyword evidence="1" id="KW-1133">Transmembrane helix</keyword>
<evidence type="ECO:0000256" key="1">
    <source>
        <dbReference type="SAM" id="Phobius"/>
    </source>
</evidence>
<name>A0ABT5NWY6_9PSED</name>
<organism evidence="2 3">
    <name type="scientific">Pseudomonas fontis</name>
    <dbReference type="NCBI Taxonomy" id="2942633"/>
    <lineage>
        <taxon>Bacteria</taxon>
        <taxon>Pseudomonadati</taxon>
        <taxon>Pseudomonadota</taxon>
        <taxon>Gammaproteobacteria</taxon>
        <taxon>Pseudomonadales</taxon>
        <taxon>Pseudomonadaceae</taxon>
        <taxon>Pseudomonas</taxon>
    </lineage>
</organism>
<keyword evidence="1" id="KW-0812">Transmembrane</keyword>
<protein>
    <submittedName>
        <fullName evidence="2">Uncharacterized protein</fullName>
    </submittedName>
</protein>
<dbReference type="RefSeq" id="WP_273911533.1">
    <property type="nucleotide sequence ID" value="NZ_JAMDGX010000042.1"/>
</dbReference>
<keyword evidence="3" id="KW-1185">Reference proteome</keyword>
<feature type="transmembrane region" description="Helical" evidence="1">
    <location>
        <begin position="6"/>
        <end position="22"/>
    </location>
</feature>